<organism evidence="1">
    <name type="scientific">Cuerna arida</name>
    <dbReference type="NCBI Taxonomy" id="1464854"/>
    <lineage>
        <taxon>Eukaryota</taxon>
        <taxon>Metazoa</taxon>
        <taxon>Ecdysozoa</taxon>
        <taxon>Arthropoda</taxon>
        <taxon>Hexapoda</taxon>
        <taxon>Insecta</taxon>
        <taxon>Pterygota</taxon>
        <taxon>Neoptera</taxon>
        <taxon>Paraneoptera</taxon>
        <taxon>Hemiptera</taxon>
        <taxon>Auchenorrhyncha</taxon>
        <taxon>Membracoidea</taxon>
        <taxon>Cicadellidae</taxon>
        <taxon>Cicadellinae</taxon>
        <taxon>Proconiini</taxon>
        <taxon>Cuerna</taxon>
    </lineage>
</organism>
<gene>
    <name evidence="1" type="ORF">g.49311</name>
</gene>
<accession>A0A1B6EZL1</accession>
<feature type="non-terminal residue" evidence="1">
    <location>
        <position position="1"/>
    </location>
</feature>
<proteinExistence type="predicted"/>
<evidence type="ECO:0000313" key="1">
    <source>
        <dbReference type="EMBL" id="JAS43350.1"/>
    </source>
</evidence>
<dbReference type="AlphaFoldDB" id="A0A1B6EZL1"/>
<sequence>VELLLICKILDTLPPEYFTFKSSWLLMNKADRSINSLTTQLCAFEKALGCSKVESGHQALVSMSKLDLGNSNGNGLNNSENSTQYRNNRSFKCNYCGLEGHIVRRLHTCQP</sequence>
<protein>
    <recommendedName>
        <fullName evidence="2">CCHC-type domain-containing protein</fullName>
    </recommendedName>
</protein>
<name>A0A1B6EZL1_9HEMI</name>
<reference evidence="1" key="1">
    <citation type="submission" date="2015-11" db="EMBL/GenBank/DDBJ databases">
        <title>De novo transcriptome assembly of four potential Pierce s Disease insect vectors from Arizona vineyards.</title>
        <authorList>
            <person name="Tassone E.E."/>
        </authorList>
    </citation>
    <scope>NUCLEOTIDE SEQUENCE</scope>
</reference>
<evidence type="ECO:0008006" key="2">
    <source>
        <dbReference type="Google" id="ProtNLM"/>
    </source>
</evidence>
<feature type="non-terminal residue" evidence="1">
    <location>
        <position position="111"/>
    </location>
</feature>
<dbReference type="EMBL" id="GECZ01026419">
    <property type="protein sequence ID" value="JAS43350.1"/>
    <property type="molecule type" value="Transcribed_RNA"/>
</dbReference>